<dbReference type="SMR" id="A0A0A1IVC7"/>
<name>A0A0A1IVC7_9CAUD</name>
<sequence>MKKIPLTAVPNQAISFNAGSSYWKIRLYQNMDMMNADISRDGVIVCHGVRCFGGIPLLQYSHQYRPDYGNFVFDRDADWTLFGDGINLFYLDGAEFAEYQALATRKE</sequence>
<dbReference type="GeneID" id="23679209"/>
<dbReference type="InterPro" id="IPR054252">
    <property type="entry name" value="Pam3_gp18"/>
</dbReference>
<reference evidence="2 3" key="1">
    <citation type="journal article" date="2015" name="PLoS ONE">
        <title>Investigation of a Large Collection of Pseudomonas aeruginosa Bacteriophages Collected from a Single Environmental Source in Abidjan, Cote d'Ivoire.</title>
        <authorList>
            <person name="Essoh C."/>
            <person name="Latino L."/>
            <person name="Midoux C."/>
            <person name="Blouin Y."/>
            <person name="Loukou G."/>
            <person name="Nguetta S.P."/>
            <person name="Lathro S."/>
            <person name="Cablanmian A."/>
            <person name="Kouassi A.K."/>
            <person name="Vergnaud G."/>
            <person name="Pourcel C."/>
        </authorList>
    </citation>
    <scope>NUCLEOTIDE SEQUENCE [LARGE SCALE GENOMIC DNA]</scope>
    <source>
        <strain evidence="2">Ab27</strain>
    </source>
</reference>
<evidence type="ECO:0000313" key="2">
    <source>
        <dbReference type="EMBL" id="CEF89836.1"/>
    </source>
</evidence>
<dbReference type="Proteomes" id="UP000030228">
    <property type="component" value="Genome"/>
</dbReference>
<dbReference type="RefSeq" id="YP_009124353.1">
    <property type="nucleotide sequence ID" value="NC_026586.1"/>
</dbReference>
<proteinExistence type="predicted"/>
<gene>
    <name evidence="2" type="primary">ORF50</name>
</gene>
<accession>A0A0A1IVC7</accession>
<protein>
    <recommendedName>
        <fullName evidence="1">Cyanophage baseplate Pam3 plug gp18 domain-containing protein</fullName>
    </recommendedName>
</protein>
<feature type="domain" description="Cyanophage baseplate Pam3 plug gp18" evidence="1">
    <location>
        <begin position="1"/>
        <end position="92"/>
    </location>
</feature>
<dbReference type="KEGG" id="vg:23679209"/>
<evidence type="ECO:0000259" key="1">
    <source>
        <dbReference type="Pfam" id="PF22479"/>
    </source>
</evidence>
<dbReference type="Pfam" id="PF22479">
    <property type="entry name" value="Pam3_gp18"/>
    <property type="match status" value="1"/>
</dbReference>
<organism evidence="2 3">
    <name type="scientific">Pseudomonas phage vB_PaeM_PAO1_Ab27</name>
    <dbReference type="NCBI Taxonomy" id="1548907"/>
    <lineage>
        <taxon>Viruses</taxon>
        <taxon>Duplodnaviria</taxon>
        <taxon>Heunggongvirae</taxon>
        <taxon>Uroviricota</taxon>
        <taxon>Caudoviricetes</taxon>
        <taxon>Lindbergviridae</taxon>
        <taxon>Pbunavirus</taxon>
        <taxon>Pbunavirus LS1</taxon>
    </lineage>
</organism>
<evidence type="ECO:0000313" key="3">
    <source>
        <dbReference type="Proteomes" id="UP000030228"/>
    </source>
</evidence>
<dbReference type="EMBL" id="LN610579">
    <property type="protein sequence ID" value="CEF89836.1"/>
    <property type="molecule type" value="Genomic_DNA"/>
</dbReference>